<reference evidence="3 4" key="1">
    <citation type="submission" date="2023-06" db="EMBL/GenBank/DDBJ databases">
        <title>Rhodococcus indonesiensis sp. nov a new member of the Rhodococcus ruber lineage isolated from a sediment of neutral hot spring.</title>
        <authorList>
            <person name="Kusuma A.B."/>
            <person name="Fenylestari G."/>
            <person name="Ammar F."/>
            <person name="Nouioui I."/>
            <person name="Goodfellow M."/>
        </authorList>
    </citation>
    <scope>NUCLEOTIDE SEQUENCE [LARGE SCALE GENOMIC DNA]</scope>
    <source>
        <strain evidence="3 4">CSLK01-03</strain>
    </source>
</reference>
<dbReference type="InterPro" id="IPR023393">
    <property type="entry name" value="START-like_dom_sf"/>
</dbReference>
<name>A0ABT7RM71_9NOCA</name>
<dbReference type="InterPro" id="IPR013538">
    <property type="entry name" value="ASHA1/2-like_C"/>
</dbReference>
<comment type="similarity">
    <text evidence="1">Belongs to the AHA1 family.</text>
</comment>
<evidence type="ECO:0000313" key="3">
    <source>
        <dbReference type="EMBL" id="MDM7488737.1"/>
    </source>
</evidence>
<evidence type="ECO:0000256" key="1">
    <source>
        <dbReference type="ARBA" id="ARBA00006817"/>
    </source>
</evidence>
<comment type="caution">
    <text evidence="3">The sequence shown here is derived from an EMBL/GenBank/DDBJ whole genome shotgun (WGS) entry which is preliminary data.</text>
</comment>
<evidence type="ECO:0000313" key="4">
    <source>
        <dbReference type="Proteomes" id="UP001233164"/>
    </source>
</evidence>
<dbReference type="CDD" id="cd07814">
    <property type="entry name" value="SRPBCC_CalC_Aha1-like"/>
    <property type="match status" value="1"/>
</dbReference>
<protein>
    <submittedName>
        <fullName evidence="3">SRPBCC domain-containing protein</fullName>
    </submittedName>
</protein>
<accession>A0ABT7RM71</accession>
<dbReference type="SUPFAM" id="SSF55961">
    <property type="entry name" value="Bet v1-like"/>
    <property type="match status" value="1"/>
</dbReference>
<gene>
    <name evidence="3" type="ORF">QT969_10580</name>
</gene>
<dbReference type="Pfam" id="PF08327">
    <property type="entry name" value="AHSA1"/>
    <property type="match status" value="1"/>
</dbReference>
<evidence type="ECO:0000259" key="2">
    <source>
        <dbReference type="Pfam" id="PF08327"/>
    </source>
</evidence>
<organism evidence="3 4">
    <name type="scientific">Rhodococcus indonesiensis</name>
    <dbReference type="NCBI Taxonomy" id="3055869"/>
    <lineage>
        <taxon>Bacteria</taxon>
        <taxon>Bacillati</taxon>
        <taxon>Actinomycetota</taxon>
        <taxon>Actinomycetes</taxon>
        <taxon>Mycobacteriales</taxon>
        <taxon>Nocardiaceae</taxon>
        <taxon>Rhodococcus</taxon>
    </lineage>
</organism>
<feature type="domain" description="Activator of Hsp90 ATPase homologue 1/2-like C-terminal" evidence="2">
    <location>
        <begin position="22"/>
        <end position="130"/>
    </location>
</feature>
<dbReference type="Proteomes" id="UP001233164">
    <property type="component" value="Unassembled WGS sequence"/>
</dbReference>
<proteinExistence type="inferred from homology"/>
<dbReference type="Gene3D" id="3.30.530.20">
    <property type="match status" value="1"/>
</dbReference>
<keyword evidence="4" id="KW-1185">Reference proteome</keyword>
<dbReference type="EMBL" id="JAUBOF010000028">
    <property type="protein sequence ID" value="MDM7488737.1"/>
    <property type="molecule type" value="Genomic_DNA"/>
</dbReference>
<dbReference type="RefSeq" id="WP_289378804.1">
    <property type="nucleotide sequence ID" value="NZ_CP180630.1"/>
</dbReference>
<sequence length="147" mass="16004">MMAVGQTKDAGWQIGVSKTLPHPIDAVWRLLVGTPELWLGPGATVPLVPGAEWRSDDGVTGELRSRHERDRVRLTWQPAAWNHDSTVQVAVSTAPRGTVLRFHQERLAGPDERAAQRAHWQGAMARVERALATAGGDPKGAPLPSDR</sequence>